<protein>
    <submittedName>
        <fullName evidence="1">Jg12357 protein</fullName>
    </submittedName>
</protein>
<evidence type="ECO:0000313" key="1">
    <source>
        <dbReference type="EMBL" id="CAH2232198.1"/>
    </source>
</evidence>
<sequence length="93" mass="10423">MLLSAAKQLCCNAVFQSSIYLVRDFVCPSKIRRIGFRFVKKTPPWILPDQKSPSDWLLAADIALHRDGQPLGQVIPQAGITEGMQLDDERKSP</sequence>
<gene>
    <name evidence="1" type="primary">jg12357</name>
    <name evidence="1" type="ORF">PAEG_LOCUS10506</name>
</gene>
<organism evidence="1 2">
    <name type="scientific">Pararge aegeria aegeria</name>
    <dbReference type="NCBI Taxonomy" id="348720"/>
    <lineage>
        <taxon>Eukaryota</taxon>
        <taxon>Metazoa</taxon>
        <taxon>Ecdysozoa</taxon>
        <taxon>Arthropoda</taxon>
        <taxon>Hexapoda</taxon>
        <taxon>Insecta</taxon>
        <taxon>Pterygota</taxon>
        <taxon>Neoptera</taxon>
        <taxon>Endopterygota</taxon>
        <taxon>Lepidoptera</taxon>
        <taxon>Glossata</taxon>
        <taxon>Ditrysia</taxon>
        <taxon>Papilionoidea</taxon>
        <taxon>Nymphalidae</taxon>
        <taxon>Satyrinae</taxon>
        <taxon>Satyrini</taxon>
        <taxon>Parargina</taxon>
        <taxon>Pararge</taxon>
    </lineage>
</organism>
<proteinExistence type="predicted"/>
<name>A0A8S4R8G6_9NEOP</name>
<keyword evidence="2" id="KW-1185">Reference proteome</keyword>
<dbReference type="Proteomes" id="UP000838756">
    <property type="component" value="Unassembled WGS sequence"/>
</dbReference>
<evidence type="ECO:0000313" key="2">
    <source>
        <dbReference type="Proteomes" id="UP000838756"/>
    </source>
</evidence>
<reference evidence="1" key="1">
    <citation type="submission" date="2022-03" db="EMBL/GenBank/DDBJ databases">
        <authorList>
            <person name="Lindestad O."/>
        </authorList>
    </citation>
    <scope>NUCLEOTIDE SEQUENCE</scope>
</reference>
<dbReference type="EMBL" id="CAKXAJ010024868">
    <property type="protein sequence ID" value="CAH2232198.1"/>
    <property type="molecule type" value="Genomic_DNA"/>
</dbReference>
<accession>A0A8S4R8G6</accession>
<dbReference type="AlphaFoldDB" id="A0A8S4R8G6"/>
<comment type="caution">
    <text evidence="1">The sequence shown here is derived from an EMBL/GenBank/DDBJ whole genome shotgun (WGS) entry which is preliminary data.</text>
</comment>